<name>A0A8G1VWU4_9EURO</name>
<evidence type="ECO:0000313" key="2">
    <source>
        <dbReference type="Proteomes" id="UP000249789"/>
    </source>
</evidence>
<protein>
    <submittedName>
        <fullName evidence="1">Uncharacterized protein</fullName>
    </submittedName>
</protein>
<dbReference type="VEuPathDB" id="FungiDB:BO72DRAFT_200019"/>
<sequence length="221" mass="24994">MRRFDRKASKECSNCYRWEQACLGGTMLSSMTPRRDIGQMISEFSGPKVEPVGGVKPYIVRWNGTDLSEMFDFSDQKSSYTSSQADPSSESMGSSLPYSRHRWISLPIWSQNQRLFGPSSYSTYHLCLRKSAVYVMKIASNSGYYEGRRQYAALSYSSKRERTPRDQLHQIMNSCLTRSYQSSYSHLVVKLVDLFGSSIIVSLDPINSLSSVEASAFSSGR</sequence>
<proteinExistence type="predicted"/>
<dbReference type="Proteomes" id="UP000249789">
    <property type="component" value="Unassembled WGS sequence"/>
</dbReference>
<organism evidence="1 2">
    <name type="scientific">Aspergillus fijiensis CBS 313.89</name>
    <dbReference type="NCBI Taxonomy" id="1448319"/>
    <lineage>
        <taxon>Eukaryota</taxon>
        <taxon>Fungi</taxon>
        <taxon>Dikarya</taxon>
        <taxon>Ascomycota</taxon>
        <taxon>Pezizomycotina</taxon>
        <taxon>Eurotiomycetes</taxon>
        <taxon>Eurotiomycetidae</taxon>
        <taxon>Eurotiales</taxon>
        <taxon>Aspergillaceae</taxon>
        <taxon>Aspergillus</taxon>
    </lineage>
</organism>
<evidence type="ECO:0000313" key="1">
    <source>
        <dbReference type="EMBL" id="RAK74551.1"/>
    </source>
</evidence>
<dbReference type="AlphaFoldDB" id="A0A8G1VWU4"/>
<keyword evidence="2" id="KW-1185">Reference proteome</keyword>
<dbReference type="EMBL" id="KZ824667">
    <property type="protein sequence ID" value="RAK74551.1"/>
    <property type="molecule type" value="Genomic_DNA"/>
</dbReference>
<gene>
    <name evidence="1" type="ORF">BO72DRAFT_200019</name>
</gene>
<dbReference type="RefSeq" id="XP_040798561.1">
    <property type="nucleotide sequence ID" value="XM_040939590.1"/>
</dbReference>
<dbReference type="GeneID" id="63856923"/>
<reference evidence="1 2" key="1">
    <citation type="submission" date="2018-02" db="EMBL/GenBank/DDBJ databases">
        <title>The genomes of Aspergillus section Nigri reveals drivers in fungal speciation.</title>
        <authorList>
            <consortium name="DOE Joint Genome Institute"/>
            <person name="Vesth T.C."/>
            <person name="Nybo J."/>
            <person name="Theobald S."/>
            <person name="Brandl J."/>
            <person name="Frisvad J.C."/>
            <person name="Nielsen K.F."/>
            <person name="Lyhne E.K."/>
            <person name="Kogle M.E."/>
            <person name="Kuo A."/>
            <person name="Riley R."/>
            <person name="Clum A."/>
            <person name="Nolan M."/>
            <person name="Lipzen A."/>
            <person name="Salamov A."/>
            <person name="Henrissat B."/>
            <person name="Wiebenga A."/>
            <person name="De vries R.P."/>
            <person name="Grigoriev I.V."/>
            <person name="Mortensen U.H."/>
            <person name="Andersen M.R."/>
            <person name="Baker S.E."/>
        </authorList>
    </citation>
    <scope>NUCLEOTIDE SEQUENCE [LARGE SCALE GENOMIC DNA]</scope>
    <source>
        <strain evidence="1 2">CBS 313.89</strain>
    </source>
</reference>
<accession>A0A8G1VWU4</accession>